<protein>
    <submittedName>
        <fullName evidence="1">Uncharacterized protein</fullName>
    </submittedName>
</protein>
<comment type="caution">
    <text evidence="1">The sequence shown here is derived from an EMBL/GenBank/DDBJ whole genome shotgun (WGS) entry which is preliminary data.</text>
</comment>
<evidence type="ECO:0000313" key="2">
    <source>
        <dbReference type="Proteomes" id="UP001235269"/>
    </source>
</evidence>
<dbReference type="EMBL" id="JAUSWH010000003">
    <property type="protein sequence ID" value="MDQ0454940.1"/>
    <property type="molecule type" value="Genomic_DNA"/>
</dbReference>
<reference evidence="1 2" key="1">
    <citation type="submission" date="2023-07" db="EMBL/GenBank/DDBJ databases">
        <title>Genomic Encyclopedia of Type Strains, Phase IV (KMG-IV): sequencing the most valuable type-strain genomes for metagenomic binning, comparative biology and taxonomic classification.</title>
        <authorList>
            <person name="Goeker M."/>
        </authorList>
    </citation>
    <scope>NUCLEOTIDE SEQUENCE [LARGE SCALE GENOMIC DNA]</scope>
    <source>
        <strain evidence="1 2">DSM 100301</strain>
    </source>
</reference>
<sequence>MNDSLAKRGFASDTRIFPLIPGEVAAFQAREACFGRQQIMPWRMKARPFIGEPGSHKPGRQNLNK</sequence>
<dbReference type="Proteomes" id="UP001235269">
    <property type="component" value="Unassembled WGS sequence"/>
</dbReference>
<proteinExistence type="predicted"/>
<evidence type="ECO:0000313" key="1">
    <source>
        <dbReference type="EMBL" id="MDQ0454940.1"/>
    </source>
</evidence>
<accession>A0ABU0IBV3</accession>
<keyword evidence="2" id="KW-1185">Reference proteome</keyword>
<dbReference type="RefSeq" id="WP_307157147.1">
    <property type="nucleotide sequence ID" value="NZ_JAUSWH010000003.1"/>
</dbReference>
<organism evidence="1 2">
    <name type="scientific">Rhizobium paknamense</name>
    <dbReference type="NCBI Taxonomy" id="1206817"/>
    <lineage>
        <taxon>Bacteria</taxon>
        <taxon>Pseudomonadati</taxon>
        <taxon>Pseudomonadota</taxon>
        <taxon>Alphaproteobacteria</taxon>
        <taxon>Hyphomicrobiales</taxon>
        <taxon>Rhizobiaceae</taxon>
        <taxon>Rhizobium/Agrobacterium group</taxon>
        <taxon>Rhizobium</taxon>
    </lineage>
</organism>
<gene>
    <name evidence="1" type="ORF">QO005_001270</name>
</gene>
<name>A0ABU0IBV3_9HYPH</name>